<dbReference type="OrthoDB" id="2327795at2"/>
<name>A0A7X1ZBW2_9LACT</name>
<accession>A0A7X1ZBW2</accession>
<evidence type="ECO:0000313" key="1">
    <source>
        <dbReference type="EMBL" id="MQW40561.1"/>
    </source>
</evidence>
<comment type="caution">
    <text evidence="1">The sequence shown here is derived from an EMBL/GenBank/DDBJ whole genome shotgun (WGS) entry which is preliminary data.</text>
</comment>
<dbReference type="EMBL" id="WITJ01000023">
    <property type="protein sequence ID" value="MQW40561.1"/>
    <property type="molecule type" value="Genomic_DNA"/>
</dbReference>
<proteinExistence type="predicted"/>
<evidence type="ECO:0000313" key="2">
    <source>
        <dbReference type="Proteomes" id="UP000439550"/>
    </source>
</evidence>
<keyword evidence="2" id="KW-1185">Reference proteome</keyword>
<protein>
    <submittedName>
        <fullName evidence="1">Uncharacterized protein</fullName>
    </submittedName>
</protein>
<dbReference type="RefSeq" id="WP_153497189.1">
    <property type="nucleotide sequence ID" value="NZ_CBCRWP010000025.1"/>
</dbReference>
<dbReference type="AlphaFoldDB" id="A0A7X1ZBW2"/>
<gene>
    <name evidence="1" type="ORF">GHI93_11580</name>
</gene>
<sequence length="73" mass="7794">MKIEKSTALSASSVTEDGKPIAYFNASIGTTGTTNNFNITSPELYEANKVQVRKDKADFDAAVYAVEDANTTA</sequence>
<dbReference type="Proteomes" id="UP000439550">
    <property type="component" value="Unassembled WGS sequence"/>
</dbReference>
<organism evidence="1 2">
    <name type="scientific">Lactococcus hircilactis</name>
    <dbReference type="NCBI Taxonomy" id="1494462"/>
    <lineage>
        <taxon>Bacteria</taxon>
        <taxon>Bacillati</taxon>
        <taxon>Bacillota</taxon>
        <taxon>Bacilli</taxon>
        <taxon>Lactobacillales</taxon>
        <taxon>Streptococcaceae</taxon>
        <taxon>Lactococcus</taxon>
    </lineage>
</organism>
<reference evidence="1 2" key="1">
    <citation type="submission" date="2019-10" db="EMBL/GenBank/DDBJ databases">
        <authorList>
            <person name="Dong K."/>
        </authorList>
    </citation>
    <scope>NUCLEOTIDE SEQUENCE [LARGE SCALE GENOMIC DNA]</scope>
    <source>
        <strain evidence="1 2">DSM 28960</strain>
    </source>
</reference>